<dbReference type="OrthoDB" id="9212at10239"/>
<accession>A9YVR2</accession>
<dbReference type="NCBIfam" id="TIGR01444">
    <property type="entry name" value="fkbM_fam"/>
    <property type="match status" value="1"/>
</dbReference>
<organism evidence="2 3">
    <name type="scientific">Ostreococcus tauri virus OtV5</name>
    <dbReference type="NCBI Taxonomy" id="1785753"/>
    <lineage>
        <taxon>Viruses</taxon>
        <taxon>Varidnaviria</taxon>
        <taxon>Bamfordvirae</taxon>
        <taxon>Nucleocytoviricota</taxon>
        <taxon>Megaviricetes</taxon>
        <taxon>Algavirales</taxon>
        <taxon>Phycodnaviridae</taxon>
        <taxon>Prasinovirus</taxon>
        <taxon>Prasinovirus ostreotauri</taxon>
    </lineage>
</organism>
<dbReference type="InterPro" id="IPR029063">
    <property type="entry name" value="SAM-dependent_MTases_sf"/>
</dbReference>
<dbReference type="EMBL" id="EU304328">
    <property type="protein sequence ID" value="ABY27795.1"/>
    <property type="molecule type" value="Genomic_DNA"/>
</dbReference>
<protein>
    <submittedName>
        <fullName evidence="2">Putative methyltransferase FkbM</fullName>
    </submittedName>
</protein>
<sequence>MTSQVELQVKCVHNGRYNVFVIADDEYIGRAIASGHEWDGWMREDVRRYYKGGTDILDIGANIGYNSLMFSDYGPVHSFEPVFYKLVDLNAKNNKIKNPINIYPIALSDRKEAVDMYIPNKVDRSGLRNYGGTSMYKTDGFDETTKTPVECHKLDDVYGGAPSLIKIDVEGHEMEVLRGAENTIKKYMPTLLIEIFDFENNEVPKYLKSLGYGEPELRPEHVYLYRAKDIFSTI</sequence>
<evidence type="ECO:0000313" key="3">
    <source>
        <dbReference type="Proteomes" id="UP000203890"/>
    </source>
</evidence>
<evidence type="ECO:0000259" key="1">
    <source>
        <dbReference type="Pfam" id="PF05050"/>
    </source>
</evidence>
<dbReference type="GO" id="GO:0032259">
    <property type="term" value="P:methylation"/>
    <property type="evidence" value="ECO:0007669"/>
    <property type="project" value="UniProtKB-KW"/>
</dbReference>
<dbReference type="RefSeq" id="YP_001648091.1">
    <property type="nucleotide sequence ID" value="NC_010191.2"/>
</dbReference>
<dbReference type="PANTHER" id="PTHR34203">
    <property type="entry name" value="METHYLTRANSFERASE, FKBM FAMILY PROTEIN"/>
    <property type="match status" value="1"/>
</dbReference>
<dbReference type="Proteomes" id="UP000203890">
    <property type="component" value="Segment"/>
</dbReference>
<gene>
    <name evidence="2" type="ORF">OtV5_014</name>
</gene>
<keyword evidence="2" id="KW-0489">Methyltransferase</keyword>
<feature type="domain" description="Methyltransferase FkbM" evidence="1">
    <location>
        <begin position="58"/>
        <end position="212"/>
    </location>
</feature>
<name>A9YVR2_9PHYC</name>
<dbReference type="Gene3D" id="3.40.50.150">
    <property type="entry name" value="Vaccinia Virus protein VP39"/>
    <property type="match status" value="1"/>
</dbReference>
<dbReference type="InterPro" id="IPR052514">
    <property type="entry name" value="SAM-dependent_MTase"/>
</dbReference>
<keyword evidence="3" id="KW-1185">Reference proteome</keyword>
<dbReference type="GO" id="GO:0008168">
    <property type="term" value="F:methyltransferase activity"/>
    <property type="evidence" value="ECO:0007669"/>
    <property type="project" value="UniProtKB-KW"/>
</dbReference>
<dbReference type="PANTHER" id="PTHR34203:SF15">
    <property type="entry name" value="SLL1173 PROTEIN"/>
    <property type="match status" value="1"/>
</dbReference>
<dbReference type="InterPro" id="IPR006342">
    <property type="entry name" value="FkbM_mtfrase"/>
</dbReference>
<reference evidence="2 3" key="1">
    <citation type="journal article" date="2008" name="PLoS ONE">
        <title>Life-cycle and genome of OtV5, a large DNA virus of the pelagic marine unicellular green alga Ostreococcus tauri.</title>
        <authorList>
            <person name="Derelle E."/>
            <person name="Ferraz C."/>
            <person name="Escande M.L."/>
            <person name="Eychenie S."/>
            <person name="Cooke R."/>
            <person name="Piganeau G."/>
            <person name="Desdevises Y."/>
            <person name="Bellec L."/>
            <person name="Moreau H."/>
            <person name="Grimsley N."/>
        </authorList>
    </citation>
    <scope>NUCLEOTIDE SEQUENCE [LARGE SCALE GENOMIC DNA]</scope>
    <source>
        <strain evidence="2 3">OtV5</strain>
    </source>
</reference>
<dbReference type="KEGG" id="vg:5845788"/>
<proteinExistence type="predicted"/>
<dbReference type="GeneID" id="5845788"/>
<dbReference type="Pfam" id="PF05050">
    <property type="entry name" value="Methyltransf_21"/>
    <property type="match status" value="1"/>
</dbReference>
<evidence type="ECO:0000313" key="2">
    <source>
        <dbReference type="EMBL" id="ABY27795.1"/>
    </source>
</evidence>
<keyword evidence="2" id="KW-0808">Transferase</keyword>
<dbReference type="SUPFAM" id="SSF53335">
    <property type="entry name" value="S-adenosyl-L-methionine-dependent methyltransferases"/>
    <property type="match status" value="1"/>
</dbReference>